<accession>K0S825</accession>
<dbReference type="InterPro" id="IPR027417">
    <property type="entry name" value="P-loop_NTPase"/>
</dbReference>
<dbReference type="GO" id="GO:0045003">
    <property type="term" value="P:double-strand break repair via synthesis-dependent strand annealing"/>
    <property type="evidence" value="ECO:0007669"/>
    <property type="project" value="TreeGrafter"/>
</dbReference>
<gene>
    <name evidence="3" type="ORF">THAOC_17174</name>
</gene>
<feature type="region of interest" description="Disordered" evidence="1">
    <location>
        <begin position="103"/>
        <end position="143"/>
    </location>
</feature>
<dbReference type="InterPro" id="IPR013632">
    <property type="entry name" value="Rad51_C"/>
</dbReference>
<dbReference type="OrthoDB" id="1861185at2759"/>
<dbReference type="GO" id="GO:0000722">
    <property type="term" value="P:telomere maintenance via recombination"/>
    <property type="evidence" value="ECO:0007669"/>
    <property type="project" value="TreeGrafter"/>
</dbReference>
<organism evidence="3 4">
    <name type="scientific">Thalassiosira oceanica</name>
    <name type="common">Marine diatom</name>
    <dbReference type="NCBI Taxonomy" id="159749"/>
    <lineage>
        <taxon>Eukaryota</taxon>
        <taxon>Sar</taxon>
        <taxon>Stramenopiles</taxon>
        <taxon>Ochrophyta</taxon>
        <taxon>Bacillariophyta</taxon>
        <taxon>Coscinodiscophyceae</taxon>
        <taxon>Thalassiosirophycidae</taxon>
        <taxon>Thalassiosirales</taxon>
        <taxon>Thalassiosiraceae</taxon>
        <taxon>Thalassiosira</taxon>
    </lineage>
</organism>
<dbReference type="GO" id="GO:0071140">
    <property type="term" value="P:resolution of mitotic recombination intermediates"/>
    <property type="evidence" value="ECO:0007669"/>
    <property type="project" value="TreeGrafter"/>
</dbReference>
<evidence type="ECO:0000313" key="3">
    <source>
        <dbReference type="EMBL" id="EJK62223.1"/>
    </source>
</evidence>
<name>K0S825_THAOC</name>
<sequence>MMNGGGGNPPVAAKVKCRNPYADRDARSRSPPLPGNGRKRMRKGVQFAARHGGTRRGTAVEPRTALQKLRETRQWRDSWRSNRYGVSDVHVNGLMPRLFVFRSRRQGPADEDSTKPDEYSHKASSASGPTVQQQQQQQHVPVQPEGTWELHRGITELSGEAGSGKTQICCGLVVDAARTRILLPPKDGGGEDDLYYTAIYVAMGEGTSTSAIAQRMHQMALARGPCSGDRPRGAGRPPQDDEARNVMSRIGLFKILNEEELATFVGETLPNMLEHSKVGVVVLDSIANFFRFSDPTYQRPSGTSMFHVERSGHLLGMSSRLRRLSDKYHVPFVVTNQVTASIPPLMEGVAGGGSNAPAPPSSEPVKPALGLVWSNCVSTRILLERRDGMLARPSSEAATRGESSLASVRFAPSAEKTVRVRKARILQSVNLPRRREIWYTIDTAGVDAIA</sequence>
<evidence type="ECO:0000313" key="4">
    <source>
        <dbReference type="Proteomes" id="UP000266841"/>
    </source>
</evidence>
<evidence type="ECO:0000256" key="1">
    <source>
        <dbReference type="SAM" id="MobiDB-lite"/>
    </source>
</evidence>
<dbReference type="GO" id="GO:0033065">
    <property type="term" value="C:Rad51C-XRCC3 complex"/>
    <property type="evidence" value="ECO:0007669"/>
    <property type="project" value="TreeGrafter"/>
</dbReference>
<feature type="compositionally biased region" description="Low complexity" evidence="1">
    <location>
        <begin position="129"/>
        <end position="143"/>
    </location>
</feature>
<dbReference type="Gene3D" id="3.40.50.300">
    <property type="entry name" value="P-loop containing nucleotide triphosphate hydrolases"/>
    <property type="match status" value="1"/>
</dbReference>
<dbReference type="Proteomes" id="UP000266841">
    <property type="component" value="Unassembled WGS sequence"/>
</dbReference>
<feature type="compositionally biased region" description="Basic and acidic residues" evidence="1">
    <location>
        <begin position="112"/>
        <end position="121"/>
    </location>
</feature>
<keyword evidence="4" id="KW-1185">Reference proteome</keyword>
<comment type="caution">
    <text evidence="3">The sequence shown here is derived from an EMBL/GenBank/DDBJ whole genome shotgun (WGS) entry which is preliminary data.</text>
</comment>
<dbReference type="PANTHER" id="PTHR46487">
    <property type="entry name" value="DNA REPAIR PROTEIN XRCC3"/>
    <property type="match status" value="1"/>
</dbReference>
<dbReference type="AlphaFoldDB" id="K0S825"/>
<dbReference type="eggNOG" id="KOG1564">
    <property type="taxonomic scope" value="Eukaryota"/>
</dbReference>
<feature type="region of interest" description="Disordered" evidence="1">
    <location>
        <begin position="1"/>
        <end position="44"/>
    </location>
</feature>
<dbReference type="PANTHER" id="PTHR46487:SF1">
    <property type="entry name" value="DNA REPAIR PROTEIN XRCC3"/>
    <property type="match status" value="1"/>
</dbReference>
<dbReference type="GO" id="GO:0005657">
    <property type="term" value="C:replication fork"/>
    <property type="evidence" value="ECO:0007669"/>
    <property type="project" value="TreeGrafter"/>
</dbReference>
<protein>
    <recommendedName>
        <fullName evidence="2">Rad51-like C-terminal domain-containing protein</fullName>
    </recommendedName>
</protein>
<dbReference type="Pfam" id="PF08423">
    <property type="entry name" value="Rad51"/>
    <property type="match status" value="1"/>
</dbReference>
<dbReference type="GO" id="GO:0090656">
    <property type="term" value="P:t-circle formation"/>
    <property type="evidence" value="ECO:0007669"/>
    <property type="project" value="TreeGrafter"/>
</dbReference>
<evidence type="ECO:0000259" key="2">
    <source>
        <dbReference type="Pfam" id="PF08423"/>
    </source>
</evidence>
<reference evidence="3 4" key="1">
    <citation type="journal article" date="2012" name="Genome Biol.">
        <title>Genome and low-iron response of an oceanic diatom adapted to chronic iron limitation.</title>
        <authorList>
            <person name="Lommer M."/>
            <person name="Specht M."/>
            <person name="Roy A.S."/>
            <person name="Kraemer L."/>
            <person name="Andreson R."/>
            <person name="Gutowska M.A."/>
            <person name="Wolf J."/>
            <person name="Bergner S.V."/>
            <person name="Schilhabel M.B."/>
            <person name="Klostermeier U.C."/>
            <person name="Beiko R.G."/>
            <person name="Rosenstiel P."/>
            <person name="Hippler M."/>
            <person name="Laroche J."/>
        </authorList>
    </citation>
    <scope>NUCLEOTIDE SEQUENCE [LARGE SCALE GENOMIC DNA]</scope>
    <source>
        <strain evidence="3 4">CCMP1005</strain>
    </source>
</reference>
<dbReference type="EMBL" id="AGNL01019033">
    <property type="protein sequence ID" value="EJK62223.1"/>
    <property type="molecule type" value="Genomic_DNA"/>
</dbReference>
<dbReference type="GO" id="GO:0000400">
    <property type="term" value="F:four-way junction DNA binding"/>
    <property type="evidence" value="ECO:0007669"/>
    <property type="project" value="TreeGrafter"/>
</dbReference>
<feature type="region of interest" description="Disordered" evidence="1">
    <location>
        <begin position="224"/>
        <end position="243"/>
    </location>
</feature>
<proteinExistence type="predicted"/>
<feature type="domain" description="Rad51-like C-terminal" evidence="2">
    <location>
        <begin position="244"/>
        <end position="385"/>
    </location>
</feature>
<dbReference type="SUPFAM" id="SSF52540">
    <property type="entry name" value="P-loop containing nucleoside triphosphate hydrolases"/>
    <property type="match status" value="1"/>
</dbReference>